<keyword evidence="2" id="KW-1185">Reference proteome</keyword>
<name>A0A8J2XEU1_9BACI</name>
<evidence type="ECO:0000313" key="2">
    <source>
        <dbReference type="Proteomes" id="UP000602050"/>
    </source>
</evidence>
<accession>A0A8J2XEU1</accession>
<reference evidence="1" key="2">
    <citation type="submission" date="2020-09" db="EMBL/GenBank/DDBJ databases">
        <authorList>
            <person name="Sun Q."/>
            <person name="Zhou Y."/>
        </authorList>
    </citation>
    <scope>NUCLEOTIDE SEQUENCE</scope>
    <source>
        <strain evidence="1">CGMCC 1.12360</strain>
    </source>
</reference>
<dbReference type="Proteomes" id="UP000602050">
    <property type="component" value="Unassembled WGS sequence"/>
</dbReference>
<dbReference type="AlphaFoldDB" id="A0A8J2XEU1"/>
<gene>
    <name evidence="1" type="ORF">GCM10010978_16850</name>
</gene>
<organism evidence="1 2">
    <name type="scientific">Compostibacillus humi</name>
    <dbReference type="NCBI Taxonomy" id="1245525"/>
    <lineage>
        <taxon>Bacteria</taxon>
        <taxon>Bacillati</taxon>
        <taxon>Bacillota</taxon>
        <taxon>Bacilli</taxon>
        <taxon>Bacillales</taxon>
        <taxon>Bacillaceae</taxon>
        <taxon>Compostibacillus</taxon>
    </lineage>
</organism>
<reference evidence="1" key="1">
    <citation type="journal article" date="2014" name="Int. J. Syst. Evol. Microbiol.">
        <title>Complete genome sequence of Corynebacterium casei LMG S-19264T (=DSM 44701T), isolated from a smear-ripened cheese.</title>
        <authorList>
            <consortium name="US DOE Joint Genome Institute (JGI-PGF)"/>
            <person name="Walter F."/>
            <person name="Albersmeier A."/>
            <person name="Kalinowski J."/>
            <person name="Ruckert C."/>
        </authorList>
    </citation>
    <scope>NUCLEOTIDE SEQUENCE</scope>
    <source>
        <strain evidence="1">CGMCC 1.12360</strain>
    </source>
</reference>
<comment type="caution">
    <text evidence="1">The sequence shown here is derived from an EMBL/GenBank/DDBJ whole genome shotgun (WGS) entry which is preliminary data.</text>
</comment>
<evidence type="ECO:0000313" key="1">
    <source>
        <dbReference type="EMBL" id="GFZ75894.1"/>
    </source>
</evidence>
<sequence>MVKFCTSCGFRSDLCHCNSGNCRKLTDLLKYDIAKSTSIQMGSQGPPGPPGPGSALFFTQQGLVTIPPNASNFPIIGVEVTTTENNQRIKLDATINTNIEVEEDATEFAYSLAFSLVLIPNVFISETVVRGCYNRPNIVTARTYTEHPNFTVVDVPGPAGTYMYQVFVTEGLRENISMIQSFNIGLTAQVFLPTNP</sequence>
<proteinExistence type="predicted"/>
<dbReference type="EMBL" id="BMEV01000027">
    <property type="protein sequence ID" value="GFZ75894.1"/>
    <property type="molecule type" value="Genomic_DNA"/>
</dbReference>
<protein>
    <submittedName>
        <fullName evidence="1">Uncharacterized protein</fullName>
    </submittedName>
</protein>